<sequence length="404" mass="42215">MNFREAIVIASRGLEANKLRAVLTTLGIIIGVAAVIMLVGLGNGIKAGFNDSFGKLANQLTVSKVTGSTLGGQIQNLTDRDVTALRDRSKAPAVASVTPTVTGSAVATYNQLKFQASVLGSTPDYLEITDRDLAVGNMFTAAQARSNAKVVVLGANSVVSLFGGNAGDAMGKEVRLGNSTFTVIGVLATNGQNDDAVVVPLGTARAYLTGGTDEVNQIIVKATSPQAVRAAQDQITSVLDARHSIHDPEKRDFKVNVMQNQLDRMTETLGFLTIFTVAIACISLIVGGIGVANIMLVSVTERTREIGIRKAIGARRSAIMKQFLIESTVLSGLGGMVGMAVGVGMTLVAAQIIPQLSPRFGTPTVSWTAVGISFLFSLVIGVVAGGYPALRASTLRPIEALRFQ</sequence>
<feature type="domain" description="MacB-like periplasmic core" evidence="9">
    <location>
        <begin position="22"/>
        <end position="237"/>
    </location>
</feature>
<dbReference type="Pfam" id="PF12704">
    <property type="entry name" value="MacB_PCD"/>
    <property type="match status" value="1"/>
</dbReference>
<evidence type="ECO:0000259" key="9">
    <source>
        <dbReference type="Pfam" id="PF12704"/>
    </source>
</evidence>
<gene>
    <name evidence="10" type="ORF">GCM10023321_29780</name>
</gene>
<organism evidence="10 11">
    <name type="scientific">Pseudonocardia eucalypti</name>
    <dbReference type="NCBI Taxonomy" id="648755"/>
    <lineage>
        <taxon>Bacteria</taxon>
        <taxon>Bacillati</taxon>
        <taxon>Actinomycetota</taxon>
        <taxon>Actinomycetes</taxon>
        <taxon>Pseudonocardiales</taxon>
        <taxon>Pseudonocardiaceae</taxon>
        <taxon>Pseudonocardia</taxon>
    </lineage>
</organism>
<evidence type="ECO:0000256" key="1">
    <source>
        <dbReference type="ARBA" id="ARBA00004651"/>
    </source>
</evidence>
<evidence type="ECO:0000256" key="2">
    <source>
        <dbReference type="ARBA" id="ARBA00022475"/>
    </source>
</evidence>
<feature type="domain" description="ABC3 transporter permease C-terminal" evidence="8">
    <location>
        <begin position="278"/>
        <end position="395"/>
    </location>
</feature>
<comment type="subcellular location">
    <subcellularLocation>
        <location evidence="1">Cell membrane</location>
        <topology evidence="1">Multi-pass membrane protein</topology>
    </subcellularLocation>
</comment>
<feature type="transmembrane region" description="Helical" evidence="7">
    <location>
        <begin position="269"/>
        <end position="296"/>
    </location>
</feature>
<reference evidence="11" key="1">
    <citation type="journal article" date="2019" name="Int. J. Syst. Evol. Microbiol.">
        <title>The Global Catalogue of Microorganisms (GCM) 10K type strain sequencing project: providing services to taxonomists for standard genome sequencing and annotation.</title>
        <authorList>
            <consortium name="The Broad Institute Genomics Platform"/>
            <consortium name="The Broad Institute Genome Sequencing Center for Infectious Disease"/>
            <person name="Wu L."/>
            <person name="Ma J."/>
        </authorList>
    </citation>
    <scope>NUCLEOTIDE SEQUENCE [LARGE SCALE GENOMIC DNA]</scope>
    <source>
        <strain evidence="11">JCM 18303</strain>
    </source>
</reference>
<keyword evidence="5 7" id="KW-0472">Membrane</keyword>
<keyword evidence="11" id="KW-1185">Reference proteome</keyword>
<accession>A0ABP9Q2H9</accession>
<feature type="transmembrane region" description="Helical" evidence="7">
    <location>
        <begin position="365"/>
        <end position="387"/>
    </location>
</feature>
<dbReference type="Proteomes" id="UP001428817">
    <property type="component" value="Unassembled WGS sequence"/>
</dbReference>
<protein>
    <submittedName>
        <fullName evidence="10">ABC transporter permease</fullName>
    </submittedName>
</protein>
<keyword evidence="3 7" id="KW-0812">Transmembrane</keyword>
<dbReference type="InterPro" id="IPR003838">
    <property type="entry name" value="ABC3_permease_C"/>
</dbReference>
<feature type="transmembrane region" description="Helical" evidence="7">
    <location>
        <begin position="323"/>
        <end position="353"/>
    </location>
</feature>
<dbReference type="InterPro" id="IPR025857">
    <property type="entry name" value="MacB_PCD"/>
</dbReference>
<comment type="similarity">
    <text evidence="6">Belongs to the ABC-4 integral membrane protein family.</text>
</comment>
<name>A0ABP9Q2H9_9PSEU</name>
<keyword evidence="2" id="KW-1003">Cell membrane</keyword>
<evidence type="ECO:0000313" key="10">
    <source>
        <dbReference type="EMBL" id="GAA5155717.1"/>
    </source>
</evidence>
<dbReference type="RefSeq" id="WP_185064021.1">
    <property type="nucleotide sequence ID" value="NZ_BAABJP010000010.1"/>
</dbReference>
<dbReference type="Pfam" id="PF02687">
    <property type="entry name" value="FtsX"/>
    <property type="match status" value="1"/>
</dbReference>
<dbReference type="PANTHER" id="PTHR30572">
    <property type="entry name" value="MEMBRANE COMPONENT OF TRANSPORTER-RELATED"/>
    <property type="match status" value="1"/>
</dbReference>
<proteinExistence type="inferred from homology"/>
<comment type="caution">
    <text evidence="10">The sequence shown here is derived from an EMBL/GenBank/DDBJ whole genome shotgun (WGS) entry which is preliminary data.</text>
</comment>
<dbReference type="PANTHER" id="PTHR30572:SF4">
    <property type="entry name" value="ABC TRANSPORTER PERMEASE YTRF"/>
    <property type="match status" value="1"/>
</dbReference>
<dbReference type="EMBL" id="BAABJP010000010">
    <property type="protein sequence ID" value="GAA5155717.1"/>
    <property type="molecule type" value="Genomic_DNA"/>
</dbReference>
<feature type="transmembrane region" description="Helical" evidence="7">
    <location>
        <begin position="21"/>
        <end position="42"/>
    </location>
</feature>
<dbReference type="InterPro" id="IPR050250">
    <property type="entry name" value="Macrolide_Exporter_MacB"/>
</dbReference>
<evidence type="ECO:0000256" key="6">
    <source>
        <dbReference type="ARBA" id="ARBA00038076"/>
    </source>
</evidence>
<keyword evidence="4 7" id="KW-1133">Transmembrane helix</keyword>
<evidence type="ECO:0000313" key="11">
    <source>
        <dbReference type="Proteomes" id="UP001428817"/>
    </source>
</evidence>
<evidence type="ECO:0000256" key="4">
    <source>
        <dbReference type="ARBA" id="ARBA00022989"/>
    </source>
</evidence>
<evidence type="ECO:0000256" key="7">
    <source>
        <dbReference type="SAM" id="Phobius"/>
    </source>
</evidence>
<evidence type="ECO:0000259" key="8">
    <source>
        <dbReference type="Pfam" id="PF02687"/>
    </source>
</evidence>
<evidence type="ECO:0000256" key="3">
    <source>
        <dbReference type="ARBA" id="ARBA00022692"/>
    </source>
</evidence>
<evidence type="ECO:0000256" key="5">
    <source>
        <dbReference type="ARBA" id="ARBA00023136"/>
    </source>
</evidence>